<sequence>MHIFTDGFTSVSLSNGNLRVKLAQNGPDNEPVEVATLILPAASAPSFVNGLSNALQQLEEQIKAKQAEMAVDGATKPN</sequence>
<comment type="caution">
    <text evidence="1">The sequence shown here is derived from an EMBL/GenBank/DDBJ whole genome shotgun (WGS) entry which is preliminary data.</text>
</comment>
<evidence type="ECO:0000313" key="1">
    <source>
        <dbReference type="EMBL" id="HDR46294.1"/>
    </source>
</evidence>
<gene>
    <name evidence="1" type="ORF">ENN94_01185</name>
</gene>
<proteinExistence type="predicted"/>
<dbReference type="AlphaFoldDB" id="A0A831PI51"/>
<dbReference type="EMBL" id="DSDO01000080">
    <property type="protein sequence ID" value="HDR46294.1"/>
    <property type="molecule type" value="Genomic_DNA"/>
</dbReference>
<accession>A0A831PI51</accession>
<protein>
    <submittedName>
        <fullName evidence="1">Uncharacterized protein</fullName>
    </submittedName>
</protein>
<name>A0A831PI51_9BACT</name>
<organism evidence="1">
    <name type="scientific">Geoalkalibacter subterraneus</name>
    <dbReference type="NCBI Taxonomy" id="483547"/>
    <lineage>
        <taxon>Bacteria</taxon>
        <taxon>Pseudomonadati</taxon>
        <taxon>Thermodesulfobacteriota</taxon>
        <taxon>Desulfuromonadia</taxon>
        <taxon>Desulfuromonadales</taxon>
        <taxon>Geoalkalibacteraceae</taxon>
        <taxon>Geoalkalibacter</taxon>
    </lineage>
</organism>
<feature type="non-terminal residue" evidence="1">
    <location>
        <position position="78"/>
    </location>
</feature>
<reference evidence="1" key="1">
    <citation type="journal article" date="2020" name="mSystems">
        <title>Genome- and Community-Level Interaction Insights into Carbon Utilization and Element Cycling Functions of Hydrothermarchaeota in Hydrothermal Sediment.</title>
        <authorList>
            <person name="Zhou Z."/>
            <person name="Liu Y."/>
            <person name="Xu W."/>
            <person name="Pan J."/>
            <person name="Luo Z.H."/>
            <person name="Li M."/>
        </authorList>
    </citation>
    <scope>NUCLEOTIDE SEQUENCE [LARGE SCALE GENOMIC DNA]</scope>
    <source>
        <strain evidence="1">SpSt-1220</strain>
    </source>
</reference>
<dbReference type="Proteomes" id="UP000886162">
    <property type="component" value="Unassembled WGS sequence"/>
</dbReference>